<dbReference type="PRINTS" id="PR00237">
    <property type="entry name" value="GPCRRHODOPSN"/>
</dbReference>
<feature type="transmembrane region" description="Helical" evidence="13">
    <location>
        <begin position="161"/>
        <end position="189"/>
    </location>
</feature>
<evidence type="ECO:0000256" key="11">
    <source>
        <dbReference type="ARBA" id="ARBA00023224"/>
    </source>
</evidence>
<dbReference type="GO" id="GO:0005886">
    <property type="term" value="C:plasma membrane"/>
    <property type="evidence" value="ECO:0007669"/>
    <property type="project" value="UniProtKB-SubCell"/>
</dbReference>
<dbReference type="OrthoDB" id="5962705at2759"/>
<dbReference type="PANTHER" id="PTHR24243:SF234">
    <property type="entry name" value="GROWTH HORMONE SECRETAGOGUE RECEPTOR TYPE 1-LIKE"/>
    <property type="match status" value="1"/>
</dbReference>
<dbReference type="AlphaFoldDB" id="A0A8J9YZE0"/>
<comment type="subcellular location">
    <subcellularLocation>
        <location evidence="2">Cell membrane</location>
        <topology evidence="2">Multi-pass membrane protein</topology>
    </subcellularLocation>
</comment>
<dbReference type="EMBL" id="OV696699">
    <property type="protein sequence ID" value="CAH1244356.1"/>
    <property type="molecule type" value="Genomic_DNA"/>
</dbReference>
<dbReference type="InterPro" id="IPR000276">
    <property type="entry name" value="GPCR_Rhodpsn"/>
</dbReference>
<feature type="transmembrane region" description="Helical" evidence="13">
    <location>
        <begin position="270"/>
        <end position="288"/>
    </location>
</feature>
<organism evidence="15 16">
    <name type="scientific">Branchiostoma lanceolatum</name>
    <name type="common">Common lancelet</name>
    <name type="synonym">Amphioxus lanceolatum</name>
    <dbReference type="NCBI Taxonomy" id="7740"/>
    <lineage>
        <taxon>Eukaryota</taxon>
        <taxon>Metazoa</taxon>
        <taxon>Chordata</taxon>
        <taxon>Cephalochordata</taxon>
        <taxon>Leptocardii</taxon>
        <taxon>Amphioxiformes</taxon>
        <taxon>Branchiostomatidae</taxon>
        <taxon>Branchiostoma</taxon>
    </lineage>
</organism>
<protein>
    <submittedName>
        <fullName evidence="15">GHSR protein</fullName>
    </submittedName>
</protein>
<dbReference type="PRINTS" id="PR01565">
    <property type="entry name" value="NEUROMEDINUR"/>
</dbReference>
<keyword evidence="11 12" id="KW-0807">Transducer</keyword>
<evidence type="ECO:0000256" key="2">
    <source>
        <dbReference type="ARBA" id="ARBA00004651"/>
    </source>
</evidence>
<keyword evidence="10" id="KW-0325">Glycoprotein</keyword>
<keyword evidence="16" id="KW-1185">Reference proteome</keyword>
<evidence type="ECO:0000256" key="9">
    <source>
        <dbReference type="ARBA" id="ARBA00023170"/>
    </source>
</evidence>
<keyword evidence="8" id="KW-1015">Disulfide bond</keyword>
<dbReference type="InterPro" id="IPR005390">
    <property type="entry name" value="NeuromedU_rcpt"/>
</dbReference>
<dbReference type="PROSITE" id="PS00237">
    <property type="entry name" value="G_PROTEIN_RECEP_F1_1"/>
    <property type="match status" value="1"/>
</dbReference>
<dbReference type="GO" id="GO:0001607">
    <property type="term" value="F:neuromedin U receptor activity"/>
    <property type="evidence" value="ECO:0007669"/>
    <property type="project" value="InterPro"/>
</dbReference>
<dbReference type="InterPro" id="IPR017452">
    <property type="entry name" value="GPCR_Rhodpsn_7TM"/>
</dbReference>
<keyword evidence="6 12" id="KW-0297">G-protein coupled receptor</keyword>
<feature type="transmembrane region" description="Helical" evidence="13">
    <location>
        <begin position="44"/>
        <end position="69"/>
    </location>
</feature>
<feature type="transmembrane region" description="Helical" evidence="13">
    <location>
        <begin position="308"/>
        <end position="330"/>
    </location>
</feature>
<evidence type="ECO:0000256" key="12">
    <source>
        <dbReference type="RuleBase" id="RU000688"/>
    </source>
</evidence>
<evidence type="ECO:0000256" key="7">
    <source>
        <dbReference type="ARBA" id="ARBA00023136"/>
    </source>
</evidence>
<proteinExistence type="inferred from homology"/>
<keyword evidence="3" id="KW-1003">Cell membrane</keyword>
<evidence type="ECO:0000256" key="6">
    <source>
        <dbReference type="ARBA" id="ARBA00023040"/>
    </source>
</evidence>
<dbReference type="PANTHER" id="PTHR24243">
    <property type="entry name" value="G-PROTEIN COUPLED RECEPTOR"/>
    <property type="match status" value="1"/>
</dbReference>
<keyword evidence="9 12" id="KW-0675">Receptor</keyword>
<feature type="transmembrane region" description="Helical" evidence="13">
    <location>
        <begin position="209"/>
        <end position="234"/>
    </location>
</feature>
<comment type="similarity">
    <text evidence="12">Belongs to the G-protein coupled receptor 1 family.</text>
</comment>
<evidence type="ECO:0000259" key="14">
    <source>
        <dbReference type="PROSITE" id="PS50262"/>
    </source>
</evidence>
<feature type="transmembrane region" description="Helical" evidence="13">
    <location>
        <begin position="81"/>
        <end position="101"/>
    </location>
</feature>
<dbReference type="PROSITE" id="PS50262">
    <property type="entry name" value="G_PROTEIN_RECEP_F1_2"/>
    <property type="match status" value="1"/>
</dbReference>
<keyword evidence="5 13" id="KW-1133">Transmembrane helix</keyword>
<evidence type="ECO:0000256" key="10">
    <source>
        <dbReference type="ARBA" id="ARBA00023180"/>
    </source>
</evidence>
<evidence type="ECO:0000256" key="4">
    <source>
        <dbReference type="ARBA" id="ARBA00022692"/>
    </source>
</evidence>
<reference evidence="15" key="1">
    <citation type="submission" date="2022-01" db="EMBL/GenBank/DDBJ databases">
        <authorList>
            <person name="Braso-Vives M."/>
        </authorList>
    </citation>
    <scope>NUCLEOTIDE SEQUENCE</scope>
</reference>
<evidence type="ECO:0000313" key="15">
    <source>
        <dbReference type="EMBL" id="CAH1244356.1"/>
    </source>
</evidence>
<evidence type="ECO:0000256" key="8">
    <source>
        <dbReference type="ARBA" id="ARBA00023157"/>
    </source>
</evidence>
<dbReference type="CDD" id="cd15928">
    <property type="entry name" value="7tmA_GHSR-like"/>
    <property type="match status" value="1"/>
</dbReference>
<comment type="function">
    <text evidence="1">Receptor for the neuromedin-U and neuromedin-S neuropeptides.</text>
</comment>
<dbReference type="SUPFAM" id="SSF81321">
    <property type="entry name" value="Family A G protein-coupled receptor-like"/>
    <property type="match status" value="1"/>
</dbReference>
<name>A0A8J9YZE0_BRALA</name>
<feature type="transmembrane region" description="Helical" evidence="13">
    <location>
        <begin position="121"/>
        <end position="140"/>
    </location>
</feature>
<dbReference type="Proteomes" id="UP000838412">
    <property type="component" value="Chromosome 14"/>
</dbReference>
<sequence length="407" mass="45584">MESATLELLNHWMKAHNFSNQSAMTERMILRRMLEYDLFSPPTLAAVTAVCSVLLLVGVPGNLCTVLVIARSTEMRTTTNYYLASLACADLLTFFVLPLELYRLWCYWAWDLGDGVCRGMYFLRETFTAASILHISGFTVERYIAICHPLQAKRLLRRGRVKLLIAAAWVLAIVPASPALVIFGVTPIQTPRGFVIPGMQECTVVNKELGSVMSLVSTSFFFVPMVLLSLLYALMARALTDTGGHNSRFYRGATERAAGSKRQDNDRRKVIRMLAVIVLTFVILWLPHHVSRVTFNHVRTWTKHLHDVHNAVTLLSFVLFYLTSAVNPIIYNMMSQRFRYALKHFLCGKGGLRTQLSSKSSFRTRLSAISRGQSGSDGGGEEDKARDEPEVIAMVEIVGDHAGQCDL</sequence>
<evidence type="ECO:0000256" key="5">
    <source>
        <dbReference type="ARBA" id="ARBA00022989"/>
    </source>
</evidence>
<feature type="domain" description="G-protein coupled receptors family 1 profile" evidence="14">
    <location>
        <begin position="61"/>
        <end position="331"/>
    </location>
</feature>
<evidence type="ECO:0000256" key="13">
    <source>
        <dbReference type="SAM" id="Phobius"/>
    </source>
</evidence>
<evidence type="ECO:0000313" key="16">
    <source>
        <dbReference type="Proteomes" id="UP000838412"/>
    </source>
</evidence>
<dbReference type="Pfam" id="PF00001">
    <property type="entry name" value="7tm_1"/>
    <property type="match status" value="1"/>
</dbReference>
<gene>
    <name evidence="15" type="primary">GHSR</name>
    <name evidence="15" type="ORF">BLAG_LOCUS7006</name>
</gene>
<accession>A0A8J9YZE0</accession>
<dbReference type="Gene3D" id="1.20.1070.10">
    <property type="entry name" value="Rhodopsin 7-helix transmembrane proteins"/>
    <property type="match status" value="1"/>
</dbReference>
<keyword evidence="7 13" id="KW-0472">Membrane</keyword>
<evidence type="ECO:0000256" key="1">
    <source>
        <dbReference type="ARBA" id="ARBA00003593"/>
    </source>
</evidence>
<keyword evidence="4 12" id="KW-0812">Transmembrane</keyword>
<evidence type="ECO:0000256" key="3">
    <source>
        <dbReference type="ARBA" id="ARBA00022475"/>
    </source>
</evidence>